<sequence length="64" mass="7085">MSRIIFLSCCQVTLTNLSVYSITSSCLRFPNIPKRVEGKAAQPVTLALKVNHMNIAFHSGFSRS</sequence>
<comment type="caution">
    <text evidence="1">The sequence shown here is derived from an EMBL/GenBank/DDBJ whole genome shotgun (WGS) entry which is preliminary data.</text>
</comment>
<accession>A0A7W6RI19</accession>
<name>A0A7W6RI19_9HYPH</name>
<dbReference type="Proteomes" id="UP000533641">
    <property type="component" value="Unassembled WGS sequence"/>
</dbReference>
<dbReference type="PROSITE" id="PS51257">
    <property type="entry name" value="PROKAR_LIPOPROTEIN"/>
    <property type="match status" value="1"/>
</dbReference>
<gene>
    <name evidence="1" type="ORF">GGE12_000511</name>
</gene>
<reference evidence="1 2" key="1">
    <citation type="submission" date="2020-08" db="EMBL/GenBank/DDBJ databases">
        <title>Genomic Encyclopedia of Type Strains, Phase IV (KMG-V): Genome sequencing to study the core and pangenomes of soil and plant-associated prokaryotes.</title>
        <authorList>
            <person name="Whitman W."/>
        </authorList>
    </citation>
    <scope>NUCLEOTIDE SEQUENCE [LARGE SCALE GENOMIC DNA]</scope>
    <source>
        <strain evidence="1 2">SEMIA 402</strain>
    </source>
</reference>
<organism evidence="1 2">
    <name type="scientific">Rhizobium mongolense</name>
    <dbReference type="NCBI Taxonomy" id="57676"/>
    <lineage>
        <taxon>Bacteria</taxon>
        <taxon>Pseudomonadati</taxon>
        <taxon>Pseudomonadota</taxon>
        <taxon>Alphaproteobacteria</taxon>
        <taxon>Hyphomicrobiales</taxon>
        <taxon>Rhizobiaceae</taxon>
        <taxon>Rhizobium/Agrobacterium group</taxon>
        <taxon>Rhizobium</taxon>
    </lineage>
</organism>
<evidence type="ECO:0000313" key="1">
    <source>
        <dbReference type="EMBL" id="MBB4272769.1"/>
    </source>
</evidence>
<protein>
    <submittedName>
        <fullName evidence="1">Uncharacterized protein</fullName>
    </submittedName>
</protein>
<evidence type="ECO:0000313" key="2">
    <source>
        <dbReference type="Proteomes" id="UP000533641"/>
    </source>
</evidence>
<dbReference type="EMBL" id="JACIGM010000001">
    <property type="protein sequence ID" value="MBB4272769.1"/>
    <property type="molecule type" value="Genomic_DNA"/>
</dbReference>
<dbReference type="AlphaFoldDB" id="A0A7W6RI19"/>
<proteinExistence type="predicted"/>